<dbReference type="GO" id="GO:0016787">
    <property type="term" value="F:hydrolase activity"/>
    <property type="evidence" value="ECO:0007669"/>
    <property type="project" value="UniProtKB-KW"/>
</dbReference>
<dbReference type="Proteomes" id="UP001187734">
    <property type="component" value="Unassembled WGS sequence"/>
</dbReference>
<dbReference type="GO" id="GO:0046872">
    <property type="term" value="F:metal ion binding"/>
    <property type="evidence" value="ECO:0007669"/>
    <property type="project" value="UniProtKB-KW"/>
</dbReference>
<name>A0AAE8MKZ6_9HYPO</name>
<dbReference type="EMBL" id="ONZP01000652">
    <property type="protein sequence ID" value="SPJ88908.1"/>
    <property type="molecule type" value="Genomic_DNA"/>
</dbReference>
<dbReference type="Pfam" id="PF18089">
    <property type="entry name" value="DAPG_hydrolase"/>
    <property type="match status" value="1"/>
</dbReference>
<comment type="caution">
    <text evidence="7">The sequence shown here is derived from an EMBL/GenBank/DDBJ whole genome shotgun (WGS) entry which is preliminary data.</text>
</comment>
<feature type="signal peptide" evidence="5">
    <location>
        <begin position="1"/>
        <end position="18"/>
    </location>
</feature>
<evidence type="ECO:0000256" key="2">
    <source>
        <dbReference type="ARBA" id="ARBA00022723"/>
    </source>
</evidence>
<keyword evidence="5" id="KW-0732">Signal</keyword>
<dbReference type="AlphaFoldDB" id="A0AAE8MKZ6"/>
<dbReference type="InterPro" id="IPR041526">
    <property type="entry name" value="DAPG_hydrolase"/>
</dbReference>
<accession>A0AAE8MKZ6</accession>
<feature type="chain" id="PRO_5042226377" description="DAPG hydrolase PhiG domain-containing protein" evidence="5">
    <location>
        <begin position="19"/>
        <end position="309"/>
    </location>
</feature>
<feature type="domain" description="DAPG hydrolase PhiG" evidence="6">
    <location>
        <begin position="109"/>
        <end position="303"/>
    </location>
</feature>
<keyword evidence="3" id="KW-0378">Hydrolase</keyword>
<comment type="cofactor">
    <cofactor evidence="1">
        <name>Zn(2+)</name>
        <dbReference type="ChEBI" id="CHEBI:29105"/>
    </cofactor>
</comment>
<gene>
    <name evidence="7" type="ORF">FTOL_12803</name>
</gene>
<proteinExistence type="predicted"/>
<keyword evidence="8" id="KW-1185">Reference proteome</keyword>
<protein>
    <recommendedName>
        <fullName evidence="6">DAPG hydrolase PhiG domain-containing protein</fullName>
    </recommendedName>
</protein>
<sequence>MHLLFALSLLSLATSARSSIIHGRQLTPAETVARDVTPTVSGEAAISTDMAKLNNAPADYYLGYKEADFQLPYAKYYNPVVTPISDDLVKGLAGSPWPSAFTYSAWEAHQFLEEPGYLNLENGWAISSNGTLMIAVRSELPQVTGYQYDWWFGWHSVETARYKLWNPIAHQYSYRTPYSTNWTNQTYAERYIGATSYIDEYVGNDAAKLSIQFVHPESMGFNRTAWPELGIETIVIGYSLAEFDGVSYLMHQVRRMPNGYRELRSRFFIDSKNYGTAQLGHDLAVHCNIEMTHLGSFLPAIFEEFKDTK</sequence>
<evidence type="ECO:0000256" key="5">
    <source>
        <dbReference type="SAM" id="SignalP"/>
    </source>
</evidence>
<keyword evidence="4" id="KW-0862">Zinc</keyword>
<evidence type="ECO:0000256" key="1">
    <source>
        <dbReference type="ARBA" id="ARBA00001947"/>
    </source>
</evidence>
<evidence type="ECO:0000256" key="4">
    <source>
        <dbReference type="ARBA" id="ARBA00022833"/>
    </source>
</evidence>
<evidence type="ECO:0000313" key="8">
    <source>
        <dbReference type="Proteomes" id="UP001187734"/>
    </source>
</evidence>
<organism evidence="7 8">
    <name type="scientific">Fusarium torulosum</name>
    <dbReference type="NCBI Taxonomy" id="33205"/>
    <lineage>
        <taxon>Eukaryota</taxon>
        <taxon>Fungi</taxon>
        <taxon>Dikarya</taxon>
        <taxon>Ascomycota</taxon>
        <taxon>Pezizomycotina</taxon>
        <taxon>Sordariomycetes</taxon>
        <taxon>Hypocreomycetidae</taxon>
        <taxon>Hypocreales</taxon>
        <taxon>Nectriaceae</taxon>
        <taxon>Fusarium</taxon>
    </lineage>
</organism>
<evidence type="ECO:0000313" key="7">
    <source>
        <dbReference type="EMBL" id="SPJ88908.1"/>
    </source>
</evidence>
<reference evidence="7" key="1">
    <citation type="submission" date="2018-03" db="EMBL/GenBank/DDBJ databases">
        <authorList>
            <person name="Guldener U."/>
        </authorList>
    </citation>
    <scope>NUCLEOTIDE SEQUENCE</scope>
</reference>
<evidence type="ECO:0000259" key="6">
    <source>
        <dbReference type="Pfam" id="PF18089"/>
    </source>
</evidence>
<evidence type="ECO:0000256" key="3">
    <source>
        <dbReference type="ARBA" id="ARBA00022801"/>
    </source>
</evidence>
<keyword evidence="2" id="KW-0479">Metal-binding</keyword>